<protein>
    <recommendedName>
        <fullName evidence="2">HEPN domain-containing protein</fullName>
    </recommendedName>
</protein>
<dbReference type="Proteomes" id="UP000264062">
    <property type="component" value="Unassembled WGS sequence"/>
</dbReference>
<dbReference type="InterPro" id="IPR007842">
    <property type="entry name" value="HEPN_dom"/>
</dbReference>
<dbReference type="AlphaFoldDB" id="A0A350H9V5"/>
<evidence type="ECO:0000259" key="2">
    <source>
        <dbReference type="Pfam" id="PF05168"/>
    </source>
</evidence>
<accession>A0A350H9V5</accession>
<feature type="domain" description="HEPN" evidence="2">
    <location>
        <begin position="26"/>
        <end position="141"/>
    </location>
</feature>
<comment type="caution">
    <text evidence="3">The sequence shown here is derived from an EMBL/GenBank/DDBJ whole genome shotgun (WGS) entry which is preliminary data.</text>
</comment>
<proteinExistence type="predicted"/>
<name>A0A350H9V5_UNCW3</name>
<dbReference type="EMBL" id="DMZY01000117">
    <property type="protein sequence ID" value="HAV92321.1"/>
    <property type="molecule type" value="Genomic_DNA"/>
</dbReference>
<keyword evidence="1" id="KW-0175">Coiled coil</keyword>
<feature type="coiled-coil region" evidence="1">
    <location>
        <begin position="16"/>
        <end position="43"/>
    </location>
</feature>
<evidence type="ECO:0000313" key="4">
    <source>
        <dbReference type="Proteomes" id="UP000264062"/>
    </source>
</evidence>
<reference evidence="3 4" key="1">
    <citation type="journal article" date="2018" name="Nat. Biotechnol.">
        <title>A standardized bacterial taxonomy based on genome phylogeny substantially revises the tree of life.</title>
        <authorList>
            <person name="Parks D.H."/>
            <person name="Chuvochina M."/>
            <person name="Waite D.W."/>
            <person name="Rinke C."/>
            <person name="Skarshewski A."/>
            <person name="Chaumeil P.A."/>
            <person name="Hugenholtz P."/>
        </authorList>
    </citation>
    <scope>NUCLEOTIDE SEQUENCE [LARGE SCALE GENOMIC DNA]</scope>
    <source>
        <strain evidence="3">UBA9956</strain>
    </source>
</reference>
<gene>
    <name evidence="3" type="ORF">DCW38_03985</name>
</gene>
<dbReference type="Pfam" id="PF05168">
    <property type="entry name" value="HEPN"/>
    <property type="match status" value="1"/>
</dbReference>
<organism evidence="3 4">
    <name type="scientific">candidate division WOR-3 bacterium</name>
    <dbReference type="NCBI Taxonomy" id="2052148"/>
    <lineage>
        <taxon>Bacteria</taxon>
        <taxon>Bacteria division WOR-3</taxon>
    </lineage>
</organism>
<dbReference type="Gene3D" id="1.20.120.330">
    <property type="entry name" value="Nucleotidyltransferases domain 2"/>
    <property type="match status" value="1"/>
</dbReference>
<sequence length="144" mass="16876">MIYKTTKEDLLRDGVIRKCEKDNKSVKRLMERAKQDIITAERNLKDDPECTFTFSYNALMRCGLALMSNDGFRPDIKDKHINIIKYATVVLGKENKDILSLYDYMRRKRNRFTYEPEIPCSDLEAKEAIKTAKEFLEIVEKNLG</sequence>
<evidence type="ECO:0000313" key="3">
    <source>
        <dbReference type="EMBL" id="HAV92321.1"/>
    </source>
</evidence>
<evidence type="ECO:0000256" key="1">
    <source>
        <dbReference type="SAM" id="Coils"/>
    </source>
</evidence>